<dbReference type="Proteomes" id="UP001164705">
    <property type="component" value="Chromosome"/>
</dbReference>
<dbReference type="AlphaFoldDB" id="A0A9E8MU59"/>
<protein>
    <submittedName>
        <fullName evidence="1">Uncharacterized protein</fullName>
    </submittedName>
</protein>
<keyword evidence="2" id="KW-1185">Reference proteome</keyword>
<reference evidence="1" key="1">
    <citation type="submission" date="2022-11" db="EMBL/GenBank/DDBJ databases">
        <title>Lacinutrix neustonica HL-RS19T sp. nov., isolated from the surface microlayer sample of brackish Lake Shihwa.</title>
        <authorList>
            <person name="Choi J.Y."/>
            <person name="Hwang C.Y."/>
        </authorList>
    </citation>
    <scope>NUCLEOTIDE SEQUENCE</scope>
    <source>
        <strain evidence="1">HL-RS19</strain>
    </source>
</reference>
<proteinExistence type="predicted"/>
<accession>A0A9E8MU59</accession>
<dbReference type="RefSeq" id="WP_267675742.1">
    <property type="nucleotide sequence ID" value="NZ_CP113088.1"/>
</dbReference>
<evidence type="ECO:0000313" key="1">
    <source>
        <dbReference type="EMBL" id="WAC01126.1"/>
    </source>
</evidence>
<name>A0A9E8MU59_9FLAO</name>
<sequence length="139" mass="15699">MLHEAIHAYLLSQVDSADAGTINQTQFQESFSLLWEYYMDGLGSANQAQHETIAQLFVNTLANALKEWDNNSQSPQYYIDLAWGGLHETNIYLTTISLTDDDRDRIKDVNESEDFNETKQHINSLGETIITSPKGTLCP</sequence>
<organism evidence="1 2">
    <name type="scientific">Lacinutrix neustonica</name>
    <dbReference type="NCBI Taxonomy" id="2980107"/>
    <lineage>
        <taxon>Bacteria</taxon>
        <taxon>Pseudomonadati</taxon>
        <taxon>Bacteroidota</taxon>
        <taxon>Flavobacteriia</taxon>
        <taxon>Flavobacteriales</taxon>
        <taxon>Flavobacteriaceae</taxon>
        <taxon>Lacinutrix</taxon>
    </lineage>
</organism>
<dbReference type="EMBL" id="CP113088">
    <property type="protein sequence ID" value="WAC01126.1"/>
    <property type="molecule type" value="Genomic_DNA"/>
</dbReference>
<evidence type="ECO:0000313" key="2">
    <source>
        <dbReference type="Proteomes" id="UP001164705"/>
    </source>
</evidence>
<gene>
    <name evidence="1" type="ORF">N7U66_13270</name>
</gene>
<dbReference type="KEGG" id="lnu:N7U66_13270"/>